<keyword evidence="10" id="KW-1185">Reference proteome</keyword>
<evidence type="ECO:0000256" key="7">
    <source>
        <dbReference type="SAM" id="MobiDB-lite"/>
    </source>
</evidence>
<organism evidence="9 10">
    <name type="scientific">Cairina moschata</name>
    <name type="common">Muscovy duck</name>
    <dbReference type="NCBI Taxonomy" id="8855"/>
    <lineage>
        <taxon>Eukaryota</taxon>
        <taxon>Metazoa</taxon>
        <taxon>Chordata</taxon>
        <taxon>Craniata</taxon>
        <taxon>Vertebrata</taxon>
        <taxon>Euteleostomi</taxon>
        <taxon>Archelosauria</taxon>
        <taxon>Archosauria</taxon>
        <taxon>Dinosauria</taxon>
        <taxon>Saurischia</taxon>
        <taxon>Theropoda</taxon>
        <taxon>Coelurosauria</taxon>
        <taxon>Aves</taxon>
        <taxon>Neognathae</taxon>
        <taxon>Galloanserae</taxon>
        <taxon>Anseriformes</taxon>
        <taxon>Anatidae</taxon>
        <taxon>Anatinae</taxon>
        <taxon>Cairina</taxon>
    </lineage>
</organism>
<feature type="compositionally biased region" description="Basic and acidic residues" evidence="7">
    <location>
        <begin position="43"/>
        <end position="53"/>
    </location>
</feature>
<proteinExistence type="inferred from homology"/>
<feature type="compositionally biased region" description="Low complexity" evidence="7">
    <location>
        <begin position="66"/>
        <end position="94"/>
    </location>
</feature>
<dbReference type="GO" id="GO:0006446">
    <property type="term" value="P:regulation of translational initiation"/>
    <property type="evidence" value="ECO:0007669"/>
    <property type="project" value="TreeGrafter"/>
</dbReference>
<feature type="compositionally biased region" description="Basic residues" evidence="7">
    <location>
        <begin position="200"/>
        <end position="215"/>
    </location>
</feature>
<reference evidence="9" key="2">
    <citation type="submission" date="2025-08" db="UniProtKB">
        <authorList>
            <consortium name="Ensembl"/>
        </authorList>
    </citation>
    <scope>IDENTIFICATION</scope>
</reference>
<protein>
    <recommendedName>
        <fullName evidence="6">CBP80/20-dependent translation initiation factor</fullName>
    </recommendedName>
</protein>
<evidence type="ECO:0000256" key="5">
    <source>
        <dbReference type="ARBA" id="ARBA00061426"/>
    </source>
</evidence>
<dbReference type="InterPro" id="IPR016024">
    <property type="entry name" value="ARM-type_fold"/>
</dbReference>
<dbReference type="GO" id="GO:0008494">
    <property type="term" value="F:translation activator activity"/>
    <property type="evidence" value="ECO:0007669"/>
    <property type="project" value="TreeGrafter"/>
</dbReference>
<dbReference type="PANTHER" id="PTHR23254:SF16">
    <property type="entry name" value="CBP80_20-DEPENDENT TRANSLATION INITIATION FACTOR"/>
    <property type="match status" value="1"/>
</dbReference>
<evidence type="ECO:0000313" key="9">
    <source>
        <dbReference type="Ensembl" id="ENSCMMP00000012550.1"/>
    </source>
</evidence>
<feature type="compositionally biased region" description="Low complexity" evidence="7">
    <location>
        <begin position="1"/>
        <end position="18"/>
    </location>
</feature>
<dbReference type="Pfam" id="PF02854">
    <property type="entry name" value="MIF4G"/>
    <property type="match status" value="1"/>
</dbReference>
<evidence type="ECO:0000256" key="4">
    <source>
        <dbReference type="ARBA" id="ARBA00023161"/>
    </source>
</evidence>
<evidence type="ECO:0000256" key="3">
    <source>
        <dbReference type="ARBA" id="ARBA00022845"/>
    </source>
</evidence>
<feature type="region of interest" description="Disordered" evidence="7">
    <location>
        <begin position="199"/>
        <end position="337"/>
    </location>
</feature>
<dbReference type="GO" id="GO:0005829">
    <property type="term" value="C:cytosol"/>
    <property type="evidence" value="ECO:0007669"/>
    <property type="project" value="TreeGrafter"/>
</dbReference>
<keyword evidence="4" id="KW-0866">Nonsense-mediated mRNA decay</keyword>
<dbReference type="GO" id="GO:0003723">
    <property type="term" value="F:RNA binding"/>
    <property type="evidence" value="ECO:0007669"/>
    <property type="project" value="InterPro"/>
</dbReference>
<comment type="similarity">
    <text evidence="5">Belongs to the CTIF family.</text>
</comment>
<feature type="domain" description="MIF4G" evidence="8">
    <location>
        <begin position="384"/>
        <end position="585"/>
    </location>
</feature>
<feature type="region of interest" description="Disordered" evidence="7">
    <location>
        <begin position="41"/>
        <end position="109"/>
    </location>
</feature>
<evidence type="ECO:0000259" key="8">
    <source>
        <dbReference type="SMART" id="SM00543"/>
    </source>
</evidence>
<dbReference type="GO" id="GO:0048471">
    <property type="term" value="C:perinuclear region of cytoplasm"/>
    <property type="evidence" value="ECO:0007669"/>
    <property type="project" value="UniProtKB-SubCell"/>
</dbReference>
<dbReference type="FunFam" id="1.25.40.180:FF:000019">
    <property type="entry name" value="CBP80/20-dependent translation initiation factor isoform X2"/>
    <property type="match status" value="1"/>
</dbReference>
<evidence type="ECO:0000313" key="10">
    <source>
        <dbReference type="Proteomes" id="UP000694556"/>
    </source>
</evidence>
<dbReference type="Proteomes" id="UP000694556">
    <property type="component" value="Chromosome Z"/>
</dbReference>
<feature type="compositionally biased region" description="Basic and acidic residues" evidence="7">
    <location>
        <begin position="320"/>
        <end position="337"/>
    </location>
</feature>
<comment type="subcellular location">
    <subcellularLocation>
        <location evidence="1">Cytoplasm</location>
        <location evidence="1">Perinuclear region</location>
    </subcellularLocation>
</comment>
<keyword evidence="2" id="KW-0963">Cytoplasm</keyword>
<evidence type="ECO:0000256" key="6">
    <source>
        <dbReference type="ARBA" id="ARBA00074443"/>
    </source>
</evidence>
<dbReference type="Ensembl" id="ENSCMMT00000013796.1">
    <property type="protein sequence ID" value="ENSCMMP00000012550.1"/>
    <property type="gene ID" value="ENSCMMG00000007931.1"/>
</dbReference>
<dbReference type="Gene3D" id="1.25.40.180">
    <property type="match status" value="1"/>
</dbReference>
<feature type="compositionally biased region" description="Basic and acidic residues" evidence="7">
    <location>
        <begin position="274"/>
        <end position="294"/>
    </location>
</feature>
<dbReference type="SUPFAM" id="SSF48371">
    <property type="entry name" value="ARM repeat"/>
    <property type="match status" value="1"/>
</dbReference>
<feature type="region of interest" description="Disordered" evidence="7">
    <location>
        <begin position="1"/>
        <end position="20"/>
    </location>
</feature>
<dbReference type="AlphaFoldDB" id="A0A8C3BY61"/>
<dbReference type="GO" id="GO:0000184">
    <property type="term" value="P:nuclear-transcribed mRNA catabolic process, nonsense-mediated decay"/>
    <property type="evidence" value="ECO:0007669"/>
    <property type="project" value="UniProtKB-KW"/>
</dbReference>
<dbReference type="SMART" id="SM00543">
    <property type="entry name" value="MIF4G"/>
    <property type="match status" value="1"/>
</dbReference>
<evidence type="ECO:0000256" key="1">
    <source>
        <dbReference type="ARBA" id="ARBA00004556"/>
    </source>
</evidence>
<accession>A0A8C3BY61</accession>
<evidence type="ECO:0000256" key="2">
    <source>
        <dbReference type="ARBA" id="ARBA00022490"/>
    </source>
</evidence>
<name>A0A8C3BY61_CAIMO</name>
<reference evidence="9" key="3">
    <citation type="submission" date="2025-09" db="UniProtKB">
        <authorList>
            <consortium name="Ensembl"/>
        </authorList>
    </citation>
    <scope>IDENTIFICATION</scope>
</reference>
<dbReference type="InterPro" id="IPR003890">
    <property type="entry name" value="MIF4G-like_typ-3"/>
</dbReference>
<dbReference type="PANTHER" id="PTHR23254">
    <property type="entry name" value="EIF4G DOMAIN PROTEIN"/>
    <property type="match status" value="1"/>
</dbReference>
<sequence>MENSSVASASSEAGSSRSQEIEELERFIDSYVLEYQVQGLLTDKTEGDGESEKTQSNISQEEWDHSSGGSAGSQPGSGSRRGSGSRSGSRGRSSQCRQPTKNGNKEGSLDMLGTDIWAANTFDSFSGATWDLQPEKLDFTQFHRKLRNTSKHPLPHIDREGLGKGKYEDGDSINLNDIEKVLPVWQGYHPLPHEAEIAHTKKLFRRRRNDRRRQQRLPGGNKSQQHADHQQGGTKHSRDHQKLYQGGQAPHSSGRTGHHGYSQNRRWHHNQKHSPNDKETHRNAKETENLKIEDSSVGTAETQRGPEAGEKQSQQYIQEPETKRKDSIHERIAERPKINLLQSSKDRLRRRLKEKTPCLSLFTDQDEVTVETTNPEKNKMDKLIEILNSMRNNSSDVDSKLTTFMEEAQNSTNSEEMLGEIVKTIYQKAVTDRSFASTAAKLCDKMALFMVEGTKFRSLLLNMLQKDFTMREELQQRDVERWLGFITFLCEVFGTMRSSTGEPFRVLVCPIYTCLRELLQSQDVKEDAVLCCSMELQSTGRLLEEQLPEMMTELLAIARDKMLCPSESMLTRSLLLEVIELHANNWNPLTPTITQYYNKTIQKLTA</sequence>
<reference evidence="9" key="1">
    <citation type="submission" date="2018-09" db="EMBL/GenBank/DDBJ databases">
        <title>Common duck and Muscovy duck high density SNP chip.</title>
        <authorList>
            <person name="Vignal A."/>
            <person name="Thebault N."/>
            <person name="Warren W.C."/>
        </authorList>
    </citation>
    <scope>NUCLEOTIDE SEQUENCE [LARGE SCALE GENOMIC DNA]</scope>
</reference>
<keyword evidence="3" id="KW-0810">Translation regulation</keyword>
<dbReference type="InterPro" id="IPR051367">
    <property type="entry name" value="mRNA_TranslReg/HistoneTransl"/>
</dbReference>